<gene>
    <name evidence="2" type="ORF">MCOS_LOCUS2239</name>
</gene>
<feature type="compositionally biased region" description="Polar residues" evidence="1">
    <location>
        <begin position="158"/>
        <end position="167"/>
    </location>
</feature>
<dbReference type="Proteomes" id="UP000267029">
    <property type="component" value="Unassembled WGS sequence"/>
</dbReference>
<dbReference type="OrthoDB" id="6252883at2759"/>
<reference evidence="2 3" key="1">
    <citation type="submission" date="2018-10" db="EMBL/GenBank/DDBJ databases">
        <authorList>
            <consortium name="Pathogen Informatics"/>
        </authorList>
    </citation>
    <scope>NUCLEOTIDE SEQUENCE [LARGE SCALE GENOMIC DNA]</scope>
</reference>
<organism evidence="2 3">
    <name type="scientific">Mesocestoides corti</name>
    <name type="common">Flatworm</name>
    <dbReference type="NCBI Taxonomy" id="53468"/>
    <lineage>
        <taxon>Eukaryota</taxon>
        <taxon>Metazoa</taxon>
        <taxon>Spiralia</taxon>
        <taxon>Lophotrochozoa</taxon>
        <taxon>Platyhelminthes</taxon>
        <taxon>Cestoda</taxon>
        <taxon>Eucestoda</taxon>
        <taxon>Cyclophyllidea</taxon>
        <taxon>Mesocestoididae</taxon>
        <taxon>Mesocestoides</taxon>
    </lineage>
</organism>
<feature type="compositionally biased region" description="Polar residues" evidence="1">
    <location>
        <begin position="323"/>
        <end position="344"/>
    </location>
</feature>
<protein>
    <submittedName>
        <fullName evidence="2">Uncharacterized protein</fullName>
    </submittedName>
</protein>
<proteinExistence type="predicted"/>
<keyword evidence="3" id="KW-1185">Reference proteome</keyword>
<evidence type="ECO:0000313" key="3">
    <source>
        <dbReference type="Proteomes" id="UP000267029"/>
    </source>
</evidence>
<name>A0A0R3U657_MESCO</name>
<evidence type="ECO:0000256" key="1">
    <source>
        <dbReference type="SAM" id="MobiDB-lite"/>
    </source>
</evidence>
<feature type="region of interest" description="Disordered" evidence="1">
    <location>
        <begin position="203"/>
        <end position="356"/>
    </location>
</feature>
<evidence type="ECO:0000313" key="2">
    <source>
        <dbReference type="EMBL" id="VDD76236.1"/>
    </source>
</evidence>
<dbReference type="EMBL" id="UXSR01000347">
    <property type="protein sequence ID" value="VDD76236.1"/>
    <property type="molecule type" value="Genomic_DNA"/>
</dbReference>
<feature type="compositionally biased region" description="Basic and acidic residues" evidence="1">
    <location>
        <begin position="278"/>
        <end position="288"/>
    </location>
</feature>
<sequence>MAMGAEEEQPPDTKQTIVARLLSTNQNLTTLARHHTGFRCVPERVRTRTSYARQLVQSRANTSATPRAFTPRPYSDLELARAQVRAYVCARTRHIRMCTVPEDVAVVSSAIPSSSHSILTPGVFQPSRRKRRREGDSFSTNTPPTTTPAVPVMRESESNNPVLGSEATTDSTLLRRLLAGADLASVRNHSVLVDSNFSLRRTSSMSIGSSRHRSCASDQTAEDLRPRCSTMFSQLTLPRRSPLAGTPEREEEECPRKRVKDATDANSRSSSPLVPVKVESRDPEERPAYHSPDNPDAGAVRTSEKSTPRFPMKPSKRWRLKSPTRQTPSHSLSPPAVPSTSRADSSGVLPMRPRARTTSELDRVFRMFTERLPSQSKQQLERFRDLCLPLGSDCPFDPLGSGLQIGKSVTTSKSENKSGDSGDKASDITSPLSQLLESTPPFSGGSNTIHTRANTTTSVFPWSNSAASLKSNTTSSSAVRLSLPFPGNGSLRIMSTTNPTKPPNLEVLELTKAPVAASTATVDTVASILAATSALTSSRFLQGIRDEPILNFSREETSRPPIPLSLTTDDILQWSTTAASQAAALQQLFRLPESGPIGAPPNSRPSVGTDDAQAARLPIRLAAVNPLLLCRRVAEWMLVANAWTMQMCPPSAVPPNALLATAATYRYCRCSEAEFQAAPPITPTLAMPKVSHALRAVLHRIWPQLLLASMIRENFAFSTVPIPPTELNVLLGRDALANGSASASGAEINIAKMGTANALRSLIEAGNPLLLDTQVLECVRKCIFAQHAFPAYYPVPYATAIDELRQCCHRCSGDASLFNNVILLMNEMQSINPEGLHCLFSIDKLSGLPREASRANNIDRAQVRRRRWGFGRKSVAATSGLHFYRPLVALLSGRVTIGLPSEAPSEFSPSYSSVEVHQFTSNSSAE</sequence>
<feature type="compositionally biased region" description="Basic and acidic residues" evidence="1">
    <location>
        <begin position="254"/>
        <end position="263"/>
    </location>
</feature>
<feature type="compositionally biased region" description="Basic and acidic residues" evidence="1">
    <location>
        <begin position="414"/>
        <end position="426"/>
    </location>
</feature>
<accession>A0A0R3U657</accession>
<dbReference type="AlphaFoldDB" id="A0A0R3U657"/>
<feature type="region of interest" description="Disordered" evidence="1">
    <location>
        <begin position="408"/>
        <end position="428"/>
    </location>
</feature>
<feature type="region of interest" description="Disordered" evidence="1">
    <location>
        <begin position="117"/>
        <end position="167"/>
    </location>
</feature>